<evidence type="ECO:0000256" key="1">
    <source>
        <dbReference type="SAM" id="Phobius"/>
    </source>
</evidence>
<organism evidence="3 4">
    <name type="scientific">Purpureocillium lilacinum</name>
    <name type="common">Paecilomyces lilacinus</name>
    <dbReference type="NCBI Taxonomy" id="33203"/>
    <lineage>
        <taxon>Eukaryota</taxon>
        <taxon>Fungi</taxon>
        <taxon>Dikarya</taxon>
        <taxon>Ascomycota</taxon>
        <taxon>Pezizomycotina</taxon>
        <taxon>Sordariomycetes</taxon>
        <taxon>Hypocreomycetidae</taxon>
        <taxon>Hypocreales</taxon>
        <taxon>Ophiocordycipitaceae</taxon>
        <taxon>Purpureocillium</taxon>
    </lineage>
</organism>
<proteinExistence type="predicted"/>
<protein>
    <submittedName>
        <fullName evidence="3">Uncharacterized protein</fullName>
    </submittedName>
</protein>
<dbReference type="Proteomes" id="UP000078240">
    <property type="component" value="Unassembled WGS sequence"/>
</dbReference>
<evidence type="ECO:0000313" key="3">
    <source>
        <dbReference type="EMBL" id="OAQ91464.1"/>
    </source>
</evidence>
<reference evidence="3 4" key="1">
    <citation type="submission" date="2016-02" db="EMBL/GenBank/DDBJ databases">
        <title>Biosynthesis of antibiotic leucinostatins and their inhibition on Phytophthora in bio-control Purpureocillium lilacinum.</title>
        <authorList>
            <person name="Wang G."/>
            <person name="Liu Z."/>
            <person name="Lin R."/>
            <person name="Li E."/>
            <person name="Mao Z."/>
            <person name="Ling J."/>
            <person name="Yin W."/>
            <person name="Xie B."/>
        </authorList>
    </citation>
    <scope>NUCLEOTIDE SEQUENCE [LARGE SCALE GENOMIC DNA]</scope>
    <source>
        <strain evidence="2">PLBJ-1</strain>
        <strain evidence="3">PLFJ-1</strain>
    </source>
</reference>
<dbReference type="EMBL" id="LSBH01000003">
    <property type="protein sequence ID" value="OAQ81411.1"/>
    <property type="molecule type" value="Genomic_DNA"/>
</dbReference>
<dbReference type="EMBL" id="LSBI01000003">
    <property type="protein sequence ID" value="OAQ91464.1"/>
    <property type="molecule type" value="Genomic_DNA"/>
</dbReference>
<evidence type="ECO:0000313" key="2">
    <source>
        <dbReference type="EMBL" id="OAQ81411.1"/>
    </source>
</evidence>
<keyword evidence="1" id="KW-0472">Membrane</keyword>
<keyword evidence="1" id="KW-0812">Transmembrane</keyword>
<accession>A0A179HN81</accession>
<keyword evidence="1" id="KW-1133">Transmembrane helix</keyword>
<evidence type="ECO:0000313" key="4">
    <source>
        <dbReference type="Proteomes" id="UP000078340"/>
    </source>
</evidence>
<dbReference type="Proteomes" id="UP000078340">
    <property type="component" value="Unassembled WGS sequence"/>
</dbReference>
<gene>
    <name evidence="2" type="ORF">VFPBJ_03995</name>
    <name evidence="3" type="ORF">VFPFJ_03204</name>
</gene>
<comment type="caution">
    <text evidence="3">The sequence shown here is derived from an EMBL/GenBank/DDBJ whole genome shotgun (WGS) entry which is preliminary data.</text>
</comment>
<dbReference type="AlphaFoldDB" id="A0A179HN81"/>
<name>A0A179HN81_PURLI</name>
<sequence>MQCVSPSQTASIRGAAYHPDVVVAFEAAAAFVAVVMVLVFVLDTPFLGSPGQGATGARVRTLPVVRGVHVLIAGPPAAKPSRARLALKVGRSVAGSAAMVVPRPPSRWEGPAACATFEVVVSRRHDWRMERMWSQRRVL</sequence>
<feature type="transmembrane region" description="Helical" evidence="1">
    <location>
        <begin position="21"/>
        <end position="42"/>
    </location>
</feature>